<dbReference type="STRING" id="418985.A0A1V9XV10"/>
<evidence type="ECO:0000313" key="2">
    <source>
        <dbReference type="EMBL" id="OQR77334.1"/>
    </source>
</evidence>
<dbReference type="InterPro" id="IPR006631">
    <property type="entry name" value="DM4_12"/>
</dbReference>
<keyword evidence="1" id="KW-0732">Signal</keyword>
<protein>
    <recommendedName>
        <fullName evidence="4">Secreted protein</fullName>
    </recommendedName>
</protein>
<evidence type="ECO:0000256" key="1">
    <source>
        <dbReference type="SAM" id="SignalP"/>
    </source>
</evidence>
<dbReference type="Proteomes" id="UP000192247">
    <property type="component" value="Unassembled WGS sequence"/>
</dbReference>
<feature type="signal peptide" evidence="1">
    <location>
        <begin position="1"/>
        <end position="20"/>
    </location>
</feature>
<proteinExistence type="predicted"/>
<reference evidence="2 3" key="1">
    <citation type="journal article" date="2017" name="Gigascience">
        <title>Draft genome of the honey bee ectoparasitic mite, Tropilaelaps mercedesae, is shaped by the parasitic life history.</title>
        <authorList>
            <person name="Dong X."/>
            <person name="Armstrong S.D."/>
            <person name="Xia D."/>
            <person name="Makepeace B.L."/>
            <person name="Darby A.C."/>
            <person name="Kadowaki T."/>
        </authorList>
    </citation>
    <scope>NUCLEOTIDE SEQUENCE [LARGE SCALE GENOMIC DNA]</scope>
    <source>
        <strain evidence="2">Wuxi-XJTLU</strain>
    </source>
</reference>
<dbReference type="AlphaFoldDB" id="A0A1V9XV10"/>
<gene>
    <name evidence="2" type="ORF">BIW11_07167</name>
</gene>
<dbReference type="EMBL" id="MNPL01003666">
    <property type="protein sequence ID" value="OQR77334.1"/>
    <property type="molecule type" value="Genomic_DNA"/>
</dbReference>
<name>A0A1V9XV10_9ACAR</name>
<dbReference type="Pfam" id="PF07841">
    <property type="entry name" value="DM4_12"/>
    <property type="match status" value="1"/>
</dbReference>
<keyword evidence="3" id="KW-1185">Reference proteome</keyword>
<dbReference type="PANTHER" id="PTHR41158:SF2">
    <property type="entry name" value="AGAP010294-PA"/>
    <property type="match status" value="1"/>
</dbReference>
<comment type="caution">
    <text evidence="2">The sequence shown here is derived from an EMBL/GenBank/DDBJ whole genome shotgun (WGS) entry which is preliminary data.</text>
</comment>
<feature type="chain" id="PRO_5013184380" description="Secreted protein" evidence="1">
    <location>
        <begin position="21"/>
        <end position="234"/>
    </location>
</feature>
<dbReference type="PANTHER" id="PTHR41158">
    <property type="entry name" value="AGAP010294-PA"/>
    <property type="match status" value="1"/>
</dbReference>
<evidence type="ECO:0008006" key="4">
    <source>
        <dbReference type="Google" id="ProtNLM"/>
    </source>
</evidence>
<sequence length="234" mass="25486">MKAFAAMFLGATLLVTGVAAAGEQDAADTREAKSLKVVRSPRVEERRYKFHNSMNKNSVGPASSEAVELKAQQQEVSKFMNTRNLIKTAIKLVFGSDEESAATSRQILNLLVTVLDMVKTTFGARARAAHQGRGLNGALDDITIAGASMMKGLLKSAMAKDENCMQRFLCEASKDAVKEGHELGYLVAQFGGYAASYALERQKNLKFDFSYNATRNGRSGDDCFTLYQTCNEAV</sequence>
<organism evidence="2 3">
    <name type="scientific">Tropilaelaps mercedesae</name>
    <dbReference type="NCBI Taxonomy" id="418985"/>
    <lineage>
        <taxon>Eukaryota</taxon>
        <taxon>Metazoa</taxon>
        <taxon>Ecdysozoa</taxon>
        <taxon>Arthropoda</taxon>
        <taxon>Chelicerata</taxon>
        <taxon>Arachnida</taxon>
        <taxon>Acari</taxon>
        <taxon>Parasitiformes</taxon>
        <taxon>Mesostigmata</taxon>
        <taxon>Gamasina</taxon>
        <taxon>Dermanyssoidea</taxon>
        <taxon>Laelapidae</taxon>
        <taxon>Tropilaelaps</taxon>
    </lineage>
</organism>
<dbReference type="InParanoid" id="A0A1V9XV10"/>
<dbReference type="OrthoDB" id="7587145at2759"/>
<accession>A0A1V9XV10</accession>
<evidence type="ECO:0000313" key="3">
    <source>
        <dbReference type="Proteomes" id="UP000192247"/>
    </source>
</evidence>